<reference evidence="5" key="1">
    <citation type="journal article" date="2021" name="PeerJ">
        <title>Extensive microbial diversity within the chicken gut microbiome revealed by metagenomics and culture.</title>
        <authorList>
            <person name="Gilroy R."/>
            <person name="Ravi A."/>
            <person name="Getino M."/>
            <person name="Pursley I."/>
            <person name="Horton D.L."/>
            <person name="Alikhan N.F."/>
            <person name="Baker D."/>
            <person name="Gharbi K."/>
            <person name="Hall N."/>
            <person name="Watson M."/>
            <person name="Adriaenssens E.M."/>
            <person name="Foster-Nyarko E."/>
            <person name="Jarju S."/>
            <person name="Secka A."/>
            <person name="Antonio M."/>
            <person name="Oren A."/>
            <person name="Chaudhuri R.R."/>
            <person name="La Ragione R."/>
            <person name="Hildebrand F."/>
            <person name="Pallen M.J."/>
        </authorList>
    </citation>
    <scope>NUCLEOTIDE SEQUENCE</scope>
    <source>
        <strain evidence="5">CHK196-3914</strain>
    </source>
</reference>
<feature type="domain" description="HTH araC/xylS-type" evidence="4">
    <location>
        <begin position="214"/>
        <end position="312"/>
    </location>
</feature>
<proteinExistence type="predicted"/>
<dbReference type="InterPro" id="IPR018060">
    <property type="entry name" value="HTH_AraC"/>
</dbReference>
<keyword evidence="3" id="KW-0804">Transcription</keyword>
<protein>
    <submittedName>
        <fullName evidence="5">AraC family transcriptional regulator</fullName>
    </submittedName>
</protein>
<accession>A0A9D2K106</accession>
<evidence type="ECO:0000256" key="2">
    <source>
        <dbReference type="ARBA" id="ARBA00023125"/>
    </source>
</evidence>
<dbReference type="PANTHER" id="PTHR43280:SF28">
    <property type="entry name" value="HTH-TYPE TRANSCRIPTIONAL ACTIVATOR RHAS"/>
    <property type="match status" value="1"/>
</dbReference>
<gene>
    <name evidence="5" type="ORF">H9723_05295</name>
</gene>
<dbReference type="Gene3D" id="2.60.120.10">
    <property type="entry name" value="Jelly Rolls"/>
    <property type="match status" value="1"/>
</dbReference>
<dbReference type="InterPro" id="IPR009057">
    <property type="entry name" value="Homeodomain-like_sf"/>
</dbReference>
<reference evidence="5" key="2">
    <citation type="submission" date="2021-04" db="EMBL/GenBank/DDBJ databases">
        <authorList>
            <person name="Gilroy R."/>
        </authorList>
    </citation>
    <scope>NUCLEOTIDE SEQUENCE</scope>
    <source>
        <strain evidence="5">CHK196-3914</strain>
    </source>
</reference>
<dbReference type="Pfam" id="PF12833">
    <property type="entry name" value="HTH_18"/>
    <property type="match status" value="1"/>
</dbReference>
<dbReference type="InterPro" id="IPR018062">
    <property type="entry name" value="HTH_AraC-typ_CS"/>
</dbReference>
<evidence type="ECO:0000256" key="3">
    <source>
        <dbReference type="ARBA" id="ARBA00023163"/>
    </source>
</evidence>
<dbReference type="GO" id="GO:0003700">
    <property type="term" value="F:DNA-binding transcription factor activity"/>
    <property type="evidence" value="ECO:0007669"/>
    <property type="project" value="InterPro"/>
</dbReference>
<dbReference type="Gene3D" id="1.10.10.60">
    <property type="entry name" value="Homeodomain-like"/>
    <property type="match status" value="2"/>
</dbReference>
<dbReference type="CDD" id="cd02208">
    <property type="entry name" value="cupin_RmlC-like"/>
    <property type="match status" value="1"/>
</dbReference>
<dbReference type="GO" id="GO:0043565">
    <property type="term" value="F:sequence-specific DNA binding"/>
    <property type="evidence" value="ECO:0007669"/>
    <property type="project" value="InterPro"/>
</dbReference>
<keyword evidence="1" id="KW-0805">Transcription regulation</keyword>
<dbReference type="AlphaFoldDB" id="A0A9D2K106"/>
<dbReference type="SUPFAM" id="SSF46689">
    <property type="entry name" value="Homeodomain-like"/>
    <property type="match status" value="2"/>
</dbReference>
<dbReference type="InterPro" id="IPR014710">
    <property type="entry name" value="RmlC-like_jellyroll"/>
</dbReference>
<dbReference type="Proteomes" id="UP000824116">
    <property type="component" value="Unassembled WGS sequence"/>
</dbReference>
<evidence type="ECO:0000256" key="1">
    <source>
        <dbReference type="ARBA" id="ARBA00023015"/>
    </source>
</evidence>
<dbReference type="SUPFAM" id="SSF51182">
    <property type="entry name" value="RmlC-like cupins"/>
    <property type="match status" value="1"/>
</dbReference>
<evidence type="ECO:0000313" key="5">
    <source>
        <dbReference type="EMBL" id="HIZ74646.1"/>
    </source>
</evidence>
<evidence type="ECO:0000313" key="6">
    <source>
        <dbReference type="Proteomes" id="UP000824116"/>
    </source>
</evidence>
<sequence>MDTIILDHQLQETLVFPDPSFPIQYYVDDLHQWAGRQVPLHWHFGYEFFSAVSQDIEVQVGNEQLMLLKGESILITGGQLHSYRLTSPQEPCLCPNIVFSDNVPAPLTSTVFQKYLRHILNDSALPCIIISGQEDWQREISECLFRIYGIFTAEGNLCDTAPDHAPVKSMHSDCPEIDVHLNLFEIFKILYCHRSELHHIKISRPDQKTQIRLQKMLHYIQTCYPEKLTLEKIAASAGISRSEAGRCFKRYCARSPMSYVLLYRLKQAQELLVKSSLSVSEISFLCGFRDSSYFIKVFRKYLNCTPCKYRQLYSSVL</sequence>
<comment type="caution">
    <text evidence="5">The sequence shown here is derived from an EMBL/GenBank/DDBJ whole genome shotgun (WGS) entry which is preliminary data.</text>
</comment>
<dbReference type="PROSITE" id="PS00041">
    <property type="entry name" value="HTH_ARAC_FAMILY_1"/>
    <property type="match status" value="1"/>
</dbReference>
<dbReference type="PROSITE" id="PS01124">
    <property type="entry name" value="HTH_ARAC_FAMILY_2"/>
    <property type="match status" value="1"/>
</dbReference>
<dbReference type="InterPro" id="IPR011051">
    <property type="entry name" value="RmlC_Cupin_sf"/>
</dbReference>
<dbReference type="PRINTS" id="PR00032">
    <property type="entry name" value="HTHARAC"/>
</dbReference>
<keyword evidence="2" id="KW-0238">DNA-binding</keyword>
<dbReference type="InterPro" id="IPR020449">
    <property type="entry name" value="Tscrpt_reg_AraC-type_HTH"/>
</dbReference>
<organism evidence="5 6">
    <name type="scientific">Candidatus Mediterraneibacter stercoravium</name>
    <dbReference type="NCBI Taxonomy" id="2838685"/>
    <lineage>
        <taxon>Bacteria</taxon>
        <taxon>Bacillati</taxon>
        <taxon>Bacillota</taxon>
        <taxon>Clostridia</taxon>
        <taxon>Lachnospirales</taxon>
        <taxon>Lachnospiraceae</taxon>
        <taxon>Mediterraneibacter</taxon>
    </lineage>
</organism>
<evidence type="ECO:0000259" key="4">
    <source>
        <dbReference type="PROSITE" id="PS01124"/>
    </source>
</evidence>
<name>A0A9D2K106_9FIRM</name>
<dbReference type="SMART" id="SM00342">
    <property type="entry name" value="HTH_ARAC"/>
    <property type="match status" value="1"/>
</dbReference>
<dbReference type="EMBL" id="DXAY01000128">
    <property type="protein sequence ID" value="HIZ74646.1"/>
    <property type="molecule type" value="Genomic_DNA"/>
</dbReference>
<dbReference type="PANTHER" id="PTHR43280">
    <property type="entry name" value="ARAC-FAMILY TRANSCRIPTIONAL REGULATOR"/>
    <property type="match status" value="1"/>
</dbReference>